<proteinExistence type="predicted"/>
<evidence type="ECO:0000313" key="2">
    <source>
        <dbReference type="RefSeq" id="XP_030977285.1"/>
    </source>
</evidence>
<dbReference type="AlphaFoldDB" id="A0A6P8AQW2"/>
<dbReference type="Proteomes" id="UP000515153">
    <property type="component" value="Unplaced"/>
</dbReference>
<reference evidence="2" key="3">
    <citation type="submission" date="2025-08" db="UniProtKB">
        <authorList>
            <consortium name="RefSeq"/>
        </authorList>
    </citation>
    <scope>IDENTIFICATION</scope>
    <source>
        <strain evidence="2">NI907</strain>
    </source>
</reference>
<evidence type="ECO:0000313" key="1">
    <source>
        <dbReference type="Proteomes" id="UP000515153"/>
    </source>
</evidence>
<gene>
    <name evidence="2" type="ORF">PgNI_12183</name>
</gene>
<keyword evidence="1" id="KW-1185">Reference proteome</keyword>
<accession>A0A6P8AQW2</accession>
<dbReference type="RefSeq" id="XP_030977285.1">
    <property type="nucleotide sequence ID" value="XM_031132138.1"/>
</dbReference>
<reference evidence="2" key="2">
    <citation type="submission" date="2019-10" db="EMBL/GenBank/DDBJ databases">
        <authorList>
            <consortium name="NCBI Genome Project"/>
        </authorList>
    </citation>
    <scope>NUCLEOTIDE SEQUENCE</scope>
    <source>
        <strain evidence="2">NI907</strain>
    </source>
</reference>
<sequence>MKIRTRAYFKVMVGKENIRFCPILNLFKSRFQRRRLPTALGALTQQYLTERIPPHHTKRLEPLVNCNDLIKIPWPLINNRCKRTRLRCNWKDCGYNAAFLRRMFANIKNVRKGIARGKGRKMRKKRNVTFGRFTRNGRLKTTTLVLGDSALHVARNLGDRTM</sequence>
<dbReference type="KEGG" id="pgri:PgNI_12183"/>
<name>A0A6P8AQW2_PYRGI</name>
<dbReference type="GeneID" id="41967043"/>
<protein>
    <submittedName>
        <fullName evidence="2">Uncharacterized protein</fullName>
    </submittedName>
</protein>
<reference evidence="2" key="1">
    <citation type="journal article" date="2019" name="Mol. Biol. Evol.">
        <title>Blast fungal genomes show frequent chromosomal changes, gene gains and losses, and effector gene turnover.</title>
        <authorList>
            <person name="Gomez Luciano L.B."/>
            <person name="Jason Tsai I."/>
            <person name="Chuma I."/>
            <person name="Tosa Y."/>
            <person name="Chen Y.H."/>
            <person name="Li J.Y."/>
            <person name="Li M.Y."/>
            <person name="Jade Lu M.Y."/>
            <person name="Nakayashiki H."/>
            <person name="Li W.H."/>
        </authorList>
    </citation>
    <scope>NUCLEOTIDE SEQUENCE</scope>
    <source>
        <strain evidence="2">NI907</strain>
    </source>
</reference>
<organism evidence="1 2">
    <name type="scientific">Pyricularia grisea</name>
    <name type="common">Crabgrass-specific blast fungus</name>
    <name type="synonym">Magnaporthe grisea</name>
    <dbReference type="NCBI Taxonomy" id="148305"/>
    <lineage>
        <taxon>Eukaryota</taxon>
        <taxon>Fungi</taxon>
        <taxon>Dikarya</taxon>
        <taxon>Ascomycota</taxon>
        <taxon>Pezizomycotina</taxon>
        <taxon>Sordariomycetes</taxon>
        <taxon>Sordariomycetidae</taxon>
        <taxon>Magnaporthales</taxon>
        <taxon>Pyriculariaceae</taxon>
        <taxon>Pyricularia</taxon>
    </lineage>
</organism>